<dbReference type="RefSeq" id="XP_009257165.1">
    <property type="nucleotide sequence ID" value="XM_009258890.1"/>
</dbReference>
<gene>
    <name evidence="2" type="ORF">FPSE_05772</name>
</gene>
<feature type="region of interest" description="Disordered" evidence="1">
    <location>
        <begin position="1"/>
        <end position="25"/>
    </location>
</feature>
<evidence type="ECO:0000313" key="3">
    <source>
        <dbReference type="Proteomes" id="UP000007978"/>
    </source>
</evidence>
<comment type="caution">
    <text evidence="2">The sequence shown here is derived from an EMBL/GenBank/DDBJ whole genome shotgun (WGS) entry which is preliminary data.</text>
</comment>
<dbReference type="HOGENOM" id="CLU_2126907_0_0_1"/>
<dbReference type="GeneID" id="20364390"/>
<feature type="non-terminal residue" evidence="2">
    <location>
        <position position="1"/>
    </location>
</feature>
<proteinExistence type="predicted"/>
<dbReference type="Proteomes" id="UP000007978">
    <property type="component" value="Chromosome 3"/>
</dbReference>
<name>K3VKN4_FUSPC</name>
<dbReference type="AlphaFoldDB" id="K3VKN4"/>
<reference evidence="2 3" key="1">
    <citation type="journal article" date="2012" name="PLoS Pathog.">
        <title>Comparative pathogenomics reveals horizontally acquired novel virulence genes in fungi infecting cereal hosts.</title>
        <authorList>
            <person name="Gardiner D.M."/>
            <person name="McDonald M.C."/>
            <person name="Covarelli L."/>
            <person name="Solomon P.S."/>
            <person name="Rusu A.G."/>
            <person name="Marshall M."/>
            <person name="Kazan K."/>
            <person name="Chakraborty S."/>
            <person name="McDonald B.A."/>
            <person name="Manners J.M."/>
        </authorList>
    </citation>
    <scope>NUCLEOTIDE SEQUENCE [LARGE SCALE GENOMIC DNA]</scope>
    <source>
        <strain evidence="2 3">CS3096</strain>
    </source>
</reference>
<evidence type="ECO:0000256" key="1">
    <source>
        <dbReference type="SAM" id="MobiDB-lite"/>
    </source>
</evidence>
<evidence type="ECO:0000313" key="2">
    <source>
        <dbReference type="EMBL" id="EKJ73998.1"/>
    </source>
</evidence>
<feature type="compositionally biased region" description="Polar residues" evidence="1">
    <location>
        <begin position="1"/>
        <end position="19"/>
    </location>
</feature>
<protein>
    <submittedName>
        <fullName evidence="2">Uncharacterized protein</fullName>
    </submittedName>
</protein>
<dbReference type="OrthoDB" id="10465608at2759"/>
<organism evidence="2 3">
    <name type="scientific">Fusarium pseudograminearum (strain CS3096)</name>
    <name type="common">Wheat and barley crown-rot fungus</name>
    <dbReference type="NCBI Taxonomy" id="1028729"/>
    <lineage>
        <taxon>Eukaryota</taxon>
        <taxon>Fungi</taxon>
        <taxon>Dikarya</taxon>
        <taxon>Ascomycota</taxon>
        <taxon>Pezizomycotina</taxon>
        <taxon>Sordariomycetes</taxon>
        <taxon>Hypocreomycetidae</taxon>
        <taxon>Hypocreales</taxon>
        <taxon>Nectriaceae</taxon>
        <taxon>Fusarium</taxon>
    </lineage>
</organism>
<dbReference type="EMBL" id="AFNW01000123">
    <property type="protein sequence ID" value="EKJ73998.1"/>
    <property type="molecule type" value="Genomic_DNA"/>
</dbReference>
<keyword evidence="3" id="KW-1185">Reference proteome</keyword>
<accession>K3VKN4</accession>
<sequence>RPYTREYQQGNQHRPNAQPTIFLPQPPTRCPLTVVESVTVNLGDIKDIKNMRVENTSEENDEKVKKNFAGKLITDANIWAAYIEGPFSSLEALDRLLAQERPRSIIIKYHDDDD</sequence>
<dbReference type="KEGG" id="fpu:FPSE_05772"/>